<evidence type="ECO:0000313" key="2">
    <source>
        <dbReference type="EMBL" id="SJZ41721.1"/>
    </source>
</evidence>
<dbReference type="RefSeq" id="WP_073303182.1">
    <property type="nucleotide sequence ID" value="NZ_FRAW01000007.1"/>
</dbReference>
<dbReference type="STRING" id="28122.SAMN02745108_00499"/>
<accession>A0A1M6SR49</accession>
<evidence type="ECO:0000313" key="3">
    <source>
        <dbReference type="Proteomes" id="UP000184275"/>
    </source>
</evidence>
<reference evidence="2 4" key="3">
    <citation type="submission" date="2017-02" db="EMBL/GenBank/DDBJ databases">
        <authorList>
            <person name="Peterson S.W."/>
        </authorList>
    </citation>
    <scope>NUCLEOTIDE SEQUENCE [LARGE SCALE GENOMIC DNA]</scope>
    <source>
        <strain evidence="2 4">ATCC 43854</strain>
    </source>
</reference>
<gene>
    <name evidence="2" type="ORF">SAMN02745108_00499</name>
    <name evidence="1" type="ORF">SAMN05720469_10728</name>
</gene>
<keyword evidence="3" id="KW-1185">Reference proteome</keyword>
<name>A0A1M6SR49_9BACT</name>
<protein>
    <submittedName>
        <fullName evidence="1">Uncharacterized protein</fullName>
    </submittedName>
</protein>
<evidence type="ECO:0000313" key="4">
    <source>
        <dbReference type="Proteomes" id="UP000190449"/>
    </source>
</evidence>
<dbReference type="Proteomes" id="UP000184275">
    <property type="component" value="Unassembled WGS sequence"/>
</dbReference>
<sequence>MDEKFRRAIRRMTGTSLLGLGFRLDRISELASLSQSMDIRWSIALYEHLDAAESKPEEMMSGSEMISYGNAAWKLASEDFPAILEEYRQKFEEFRAKWMQRFATDEISRLLSQNQYVLKDDAGWFYSAPAEKLKTLYYSTIHLMEGDAEKLLVNFSGRIEHMQDILSRMWYRESAVDAVSKILPSLEAALRSSEYELVARLRASLTEISRKRFLAEFKPAREKARHFQTMRACAKNVGANASNIAYENAFLAFTDDFCDYVQGIALFIGKWYRDKWLLYLRGFSRGQLDLFTHKTVG</sequence>
<accession>A0A1T4KH43</accession>
<proteinExistence type="predicted"/>
<organism evidence="1 3">
    <name type="scientific">Fibrobacter intestinalis</name>
    <dbReference type="NCBI Taxonomy" id="28122"/>
    <lineage>
        <taxon>Bacteria</taxon>
        <taxon>Pseudomonadati</taxon>
        <taxon>Fibrobacterota</taxon>
        <taxon>Fibrobacteria</taxon>
        <taxon>Fibrobacterales</taxon>
        <taxon>Fibrobacteraceae</taxon>
        <taxon>Fibrobacter</taxon>
    </lineage>
</organism>
<dbReference type="EMBL" id="FUWU01000005">
    <property type="protein sequence ID" value="SJZ41721.1"/>
    <property type="molecule type" value="Genomic_DNA"/>
</dbReference>
<reference evidence="1" key="2">
    <citation type="submission" date="2016-11" db="EMBL/GenBank/DDBJ databases">
        <authorList>
            <person name="Jaros S."/>
            <person name="Januszkiewicz K."/>
            <person name="Wedrychowicz H."/>
        </authorList>
    </citation>
    <scope>NUCLEOTIDE SEQUENCE [LARGE SCALE GENOMIC DNA]</scope>
    <source>
        <strain evidence="1">UWOS</strain>
    </source>
</reference>
<dbReference type="AlphaFoldDB" id="A0A1M6SR49"/>
<evidence type="ECO:0000313" key="1">
    <source>
        <dbReference type="EMBL" id="SHK47224.1"/>
    </source>
</evidence>
<reference evidence="3" key="1">
    <citation type="submission" date="2016-11" db="EMBL/GenBank/DDBJ databases">
        <authorList>
            <person name="Varghese N."/>
            <person name="Submissions S."/>
        </authorList>
    </citation>
    <scope>NUCLEOTIDE SEQUENCE [LARGE SCALE GENOMIC DNA]</scope>
    <source>
        <strain evidence="3">UWOS</strain>
    </source>
</reference>
<dbReference type="EMBL" id="FRAW01000007">
    <property type="protein sequence ID" value="SHK47224.1"/>
    <property type="molecule type" value="Genomic_DNA"/>
</dbReference>
<dbReference type="Proteomes" id="UP000190449">
    <property type="component" value="Unassembled WGS sequence"/>
</dbReference>